<dbReference type="KEGG" id="pchi:PC41400_06330"/>
<dbReference type="Proteomes" id="UP000288943">
    <property type="component" value="Chromosome"/>
</dbReference>
<dbReference type="EMBL" id="CP026520">
    <property type="protein sequence ID" value="QAV17300.1"/>
    <property type="molecule type" value="Genomic_DNA"/>
</dbReference>
<name>A0A410WSK9_9BACL</name>
<feature type="signal peptide" evidence="1">
    <location>
        <begin position="1"/>
        <end position="28"/>
    </location>
</feature>
<organism evidence="3 4">
    <name type="scientific">Paenibacillus chitinolyticus</name>
    <dbReference type="NCBI Taxonomy" id="79263"/>
    <lineage>
        <taxon>Bacteria</taxon>
        <taxon>Bacillati</taxon>
        <taxon>Bacillota</taxon>
        <taxon>Bacilli</taxon>
        <taxon>Bacillales</taxon>
        <taxon>Paenibacillaceae</taxon>
        <taxon>Paenibacillus</taxon>
    </lineage>
</organism>
<accession>A0A410WSK9</accession>
<dbReference type="AlphaFoldDB" id="A0A410WSK9"/>
<evidence type="ECO:0000313" key="5">
    <source>
        <dbReference type="Proteomes" id="UP001527202"/>
    </source>
</evidence>
<reference evidence="3 4" key="1">
    <citation type="submission" date="2018-01" db="EMBL/GenBank/DDBJ databases">
        <title>The whole genome sequencing and assembly of Paenibacillus chitinolyticus KCCM 41400 strain.</title>
        <authorList>
            <person name="Kim J.-Y."/>
            <person name="Park M.-K."/>
            <person name="Lee Y.-J."/>
            <person name="Yi H."/>
            <person name="Bahn Y.-S."/>
            <person name="Kim J.F."/>
            <person name="Lee D.-W."/>
        </authorList>
    </citation>
    <scope>NUCLEOTIDE SEQUENCE [LARGE SCALE GENOMIC DNA]</scope>
    <source>
        <strain evidence="3 4">KCCM 41400</strain>
    </source>
</reference>
<dbReference type="RefSeq" id="WP_042229656.1">
    <property type="nucleotide sequence ID" value="NZ_CP026520.1"/>
</dbReference>
<dbReference type="Proteomes" id="UP001527202">
    <property type="component" value="Unassembled WGS sequence"/>
</dbReference>
<dbReference type="OrthoDB" id="2666849at2"/>
<evidence type="ECO:0000313" key="2">
    <source>
        <dbReference type="EMBL" id="MCY9595533.1"/>
    </source>
</evidence>
<sequence length="95" mass="9379">MNQTAAKFVMATAILVSPAAGTALKASAQTAAVQAQPAVQPAGQAAQAAQAVQSATSGTLSQTGVSGVKTESREKLQEFGGANYFTPSVVGKTPA</sequence>
<keyword evidence="1" id="KW-0732">Signal</keyword>
<evidence type="ECO:0000256" key="1">
    <source>
        <dbReference type="SAM" id="SignalP"/>
    </source>
</evidence>
<reference evidence="2 5" key="2">
    <citation type="submission" date="2022-05" db="EMBL/GenBank/DDBJ databases">
        <title>Genome Sequencing of Bee-Associated Microbes.</title>
        <authorList>
            <person name="Dunlap C."/>
        </authorList>
    </citation>
    <scope>NUCLEOTIDE SEQUENCE [LARGE SCALE GENOMIC DNA]</scope>
    <source>
        <strain evidence="2 5">NRRL B-23120</strain>
    </source>
</reference>
<evidence type="ECO:0000313" key="3">
    <source>
        <dbReference type="EMBL" id="QAV17300.1"/>
    </source>
</evidence>
<gene>
    <name evidence="2" type="ORF">M5X16_07105</name>
    <name evidence="3" type="ORF">PC41400_06330</name>
</gene>
<proteinExistence type="predicted"/>
<dbReference type="GeneID" id="95374434"/>
<keyword evidence="5" id="KW-1185">Reference proteome</keyword>
<protein>
    <submittedName>
        <fullName evidence="3">Uncharacterized protein</fullName>
    </submittedName>
</protein>
<feature type="chain" id="PRO_5019079087" evidence="1">
    <location>
        <begin position="29"/>
        <end position="95"/>
    </location>
</feature>
<dbReference type="EMBL" id="JAMDMJ010000008">
    <property type="protein sequence ID" value="MCY9595533.1"/>
    <property type="molecule type" value="Genomic_DNA"/>
</dbReference>
<evidence type="ECO:0000313" key="4">
    <source>
        <dbReference type="Proteomes" id="UP000288943"/>
    </source>
</evidence>